<organism evidence="1 2">
    <name type="scientific">Sphingobium yanoikuyae</name>
    <name type="common">Sphingomonas yanoikuyae</name>
    <dbReference type="NCBI Taxonomy" id="13690"/>
    <lineage>
        <taxon>Bacteria</taxon>
        <taxon>Pseudomonadati</taxon>
        <taxon>Pseudomonadota</taxon>
        <taxon>Alphaproteobacteria</taxon>
        <taxon>Sphingomonadales</taxon>
        <taxon>Sphingomonadaceae</taxon>
        <taxon>Sphingobium</taxon>
    </lineage>
</organism>
<dbReference type="SUPFAM" id="SSF51391">
    <property type="entry name" value="Thiamin phosphate synthase"/>
    <property type="match status" value="1"/>
</dbReference>
<dbReference type="Gene3D" id="3.20.20.70">
    <property type="entry name" value="Aldolase class I"/>
    <property type="match status" value="1"/>
</dbReference>
<dbReference type="AlphaFoldDB" id="A0A085K5A1"/>
<proteinExistence type="predicted"/>
<dbReference type="EMBL" id="CP033230">
    <property type="protein sequence ID" value="AYO79322.1"/>
    <property type="molecule type" value="Genomic_DNA"/>
</dbReference>
<accession>A0A085K5A1</accession>
<dbReference type="GO" id="GO:0009228">
    <property type="term" value="P:thiamine biosynthetic process"/>
    <property type="evidence" value="ECO:0007669"/>
    <property type="project" value="UniProtKB-KW"/>
</dbReference>
<evidence type="ECO:0000313" key="1">
    <source>
        <dbReference type="EMBL" id="AYO79322.1"/>
    </source>
</evidence>
<dbReference type="InterPro" id="IPR022998">
    <property type="entry name" value="ThiamineP_synth_TenI"/>
</dbReference>
<name>A0A085K5A1_SPHYA</name>
<dbReference type="Proteomes" id="UP000280708">
    <property type="component" value="Chromosome"/>
</dbReference>
<dbReference type="Pfam" id="PF02581">
    <property type="entry name" value="TMP-TENI"/>
    <property type="match status" value="1"/>
</dbReference>
<evidence type="ECO:0000313" key="2">
    <source>
        <dbReference type="Proteomes" id="UP000280708"/>
    </source>
</evidence>
<reference evidence="1 2" key="1">
    <citation type="submission" date="2018-10" db="EMBL/GenBank/DDBJ databases">
        <title>Characterization and genome analysis of a novel bacterium Sphingobium yanoikuyae SJTF8 capable of degrading PAHs.</title>
        <authorList>
            <person name="Yin C."/>
            <person name="Xiong W."/>
            <person name="Liang R."/>
        </authorList>
    </citation>
    <scope>NUCLEOTIDE SEQUENCE [LARGE SCALE GENOMIC DNA]</scope>
    <source>
        <strain evidence="1 2">SJTF8</strain>
    </source>
</reference>
<protein>
    <submittedName>
        <fullName evidence="1">Thiamine phosphate synthase</fullName>
    </submittedName>
</protein>
<dbReference type="InterPro" id="IPR013785">
    <property type="entry name" value="Aldolase_TIM"/>
</dbReference>
<gene>
    <name evidence="1" type="ORF">EBF16_22090</name>
</gene>
<dbReference type="CDD" id="cd00564">
    <property type="entry name" value="TMP_TenI"/>
    <property type="match status" value="1"/>
</dbReference>
<dbReference type="InterPro" id="IPR036206">
    <property type="entry name" value="ThiamineP_synth_sf"/>
</dbReference>
<sequence>MAMHARHRKKLPGLWLMTDERVEDASLLTATARLPCGRAGIVFRHYHTEAVKRRALFEALRAIARRRRLVLMLAGDARTAAAWRADGWHGRDGPKNFHRLIHSQAAHDRRELQAAARADMVFLSPLFPTRSHPGAGALGRIGFAALARQAKAPVIALGGIRAKHRHMLRMIGAAGWAAIDGLTDHI</sequence>